<accession>A0A1G9SU92</accession>
<organism evidence="3 4">
    <name type="scientific">Oryzisolibacter propanilivorax</name>
    <dbReference type="NCBI Taxonomy" id="1527607"/>
    <lineage>
        <taxon>Bacteria</taxon>
        <taxon>Pseudomonadati</taxon>
        <taxon>Pseudomonadota</taxon>
        <taxon>Betaproteobacteria</taxon>
        <taxon>Burkholderiales</taxon>
        <taxon>Comamonadaceae</taxon>
        <taxon>Oryzisolibacter</taxon>
    </lineage>
</organism>
<dbReference type="EMBL" id="FNHP01000005">
    <property type="protein sequence ID" value="SDM38990.1"/>
    <property type="molecule type" value="Genomic_DNA"/>
</dbReference>
<reference evidence="4" key="1">
    <citation type="submission" date="2016-10" db="EMBL/GenBank/DDBJ databases">
        <authorList>
            <person name="Varghese N."/>
            <person name="Submissions S."/>
        </authorList>
    </citation>
    <scope>NUCLEOTIDE SEQUENCE [LARGE SCALE GENOMIC DNA]</scope>
    <source>
        <strain evidence="4">EPL6</strain>
    </source>
</reference>
<dbReference type="InterPro" id="IPR025711">
    <property type="entry name" value="PepSY"/>
</dbReference>
<keyword evidence="4" id="KW-1185">Reference proteome</keyword>
<proteinExistence type="predicted"/>
<dbReference type="STRING" id="1527607.SAMN05428957_105148"/>
<dbReference type="Pfam" id="PF13670">
    <property type="entry name" value="PepSY_2"/>
    <property type="match status" value="1"/>
</dbReference>
<dbReference type="Proteomes" id="UP000198552">
    <property type="component" value="Unassembled WGS sequence"/>
</dbReference>
<gene>
    <name evidence="3" type="ORF">SAMN05428957_105148</name>
</gene>
<evidence type="ECO:0000313" key="4">
    <source>
        <dbReference type="Proteomes" id="UP000198552"/>
    </source>
</evidence>
<sequence length="104" mass="11306">MQPNIRHFLAAIAASAAMTAGIAQAQAPAPSVAPAASAAAVSPQARLTLRDIYDRMEAAGYRDIREIEWDHGRYEVKADNARGERLKLYVNATTGAVEKTRVRR</sequence>
<feature type="domain" description="PepSY" evidence="2">
    <location>
        <begin position="11"/>
        <end position="99"/>
    </location>
</feature>
<evidence type="ECO:0000313" key="3">
    <source>
        <dbReference type="EMBL" id="SDM38990.1"/>
    </source>
</evidence>
<feature type="chain" id="PRO_5011597990" evidence="1">
    <location>
        <begin position="26"/>
        <end position="104"/>
    </location>
</feature>
<protein>
    <submittedName>
        <fullName evidence="3">Peptidase propeptide and YPEB domain-containing protein</fullName>
    </submittedName>
</protein>
<name>A0A1G9SU92_9BURK</name>
<evidence type="ECO:0000259" key="2">
    <source>
        <dbReference type="Pfam" id="PF13670"/>
    </source>
</evidence>
<feature type="signal peptide" evidence="1">
    <location>
        <begin position="1"/>
        <end position="25"/>
    </location>
</feature>
<keyword evidence="1" id="KW-0732">Signal</keyword>
<dbReference type="OrthoDB" id="8797209at2"/>
<dbReference type="RefSeq" id="WP_091569429.1">
    <property type="nucleotide sequence ID" value="NZ_FNHP01000005.1"/>
</dbReference>
<evidence type="ECO:0000256" key="1">
    <source>
        <dbReference type="SAM" id="SignalP"/>
    </source>
</evidence>
<dbReference type="AlphaFoldDB" id="A0A1G9SU92"/>